<evidence type="ECO:0000256" key="4">
    <source>
        <dbReference type="HAMAP-Rule" id="MF_00080"/>
    </source>
</evidence>
<dbReference type="SUPFAM" id="SSF55200">
    <property type="entry name" value="Translation initiation factor IF3, C-terminal domain"/>
    <property type="match status" value="1"/>
</dbReference>
<keyword evidence="4" id="KW-0963">Cytoplasm</keyword>
<dbReference type="GO" id="GO:0005829">
    <property type="term" value="C:cytosol"/>
    <property type="evidence" value="ECO:0007669"/>
    <property type="project" value="TreeGrafter"/>
</dbReference>
<dbReference type="Gene3D" id="3.30.110.10">
    <property type="entry name" value="Translation initiation factor 3 (IF-3), C-terminal domain"/>
    <property type="match status" value="1"/>
</dbReference>
<comment type="function">
    <text evidence="4">IF-3 binds to the 30S ribosomal subunit and shifts the equilibrium between 70S ribosomes and their 50S and 30S subunits in favor of the free subunits, thus enhancing the availability of 30S subunits on which protein synthesis initiation begins.</text>
</comment>
<evidence type="ECO:0000256" key="1">
    <source>
        <dbReference type="ARBA" id="ARBA00005439"/>
    </source>
</evidence>
<dbReference type="InterPro" id="IPR019814">
    <property type="entry name" value="Translation_initiation_fac_3_N"/>
</dbReference>
<dbReference type="NCBIfam" id="TIGR00168">
    <property type="entry name" value="infC"/>
    <property type="match status" value="1"/>
</dbReference>
<protein>
    <recommendedName>
        <fullName evidence="4 5">Translation initiation factor IF-3</fullName>
    </recommendedName>
</protein>
<dbReference type="EMBL" id="SHBO01000012">
    <property type="protein sequence ID" value="RZO07455.1"/>
    <property type="molecule type" value="Genomic_DNA"/>
</dbReference>
<organism evidence="8 9">
    <name type="scientific">SAR92 clade bacterium</name>
    <dbReference type="NCBI Taxonomy" id="2315479"/>
    <lineage>
        <taxon>Bacteria</taxon>
        <taxon>Pseudomonadati</taxon>
        <taxon>Pseudomonadota</taxon>
        <taxon>Gammaproteobacteria</taxon>
        <taxon>Cellvibrionales</taxon>
        <taxon>Porticoccaceae</taxon>
        <taxon>SAR92 clade</taxon>
    </lineage>
</organism>
<comment type="subcellular location">
    <subcellularLocation>
        <location evidence="4">Cytoplasm</location>
    </subcellularLocation>
</comment>
<evidence type="ECO:0000313" key="9">
    <source>
        <dbReference type="Proteomes" id="UP000318148"/>
    </source>
</evidence>
<dbReference type="HAMAP" id="MF_00080">
    <property type="entry name" value="IF_3"/>
    <property type="match status" value="1"/>
</dbReference>
<name>A0A520LMU3_9GAMM</name>
<dbReference type="SUPFAM" id="SSF54364">
    <property type="entry name" value="Translation initiation factor IF3, N-terminal domain"/>
    <property type="match status" value="1"/>
</dbReference>
<dbReference type="GO" id="GO:0043022">
    <property type="term" value="F:ribosome binding"/>
    <property type="evidence" value="ECO:0007669"/>
    <property type="project" value="UniProtKB-ARBA"/>
</dbReference>
<dbReference type="FunFam" id="3.10.20.80:FF:000001">
    <property type="entry name" value="Translation initiation factor IF-3"/>
    <property type="match status" value="1"/>
</dbReference>
<feature type="domain" description="Translation initiation factor 3 N-terminal" evidence="7">
    <location>
        <begin position="10"/>
        <end position="76"/>
    </location>
</feature>
<evidence type="ECO:0000256" key="5">
    <source>
        <dbReference type="NCBIfam" id="TIGR00168"/>
    </source>
</evidence>
<dbReference type="AlphaFoldDB" id="A0A520LMU3"/>
<dbReference type="InterPro" id="IPR001288">
    <property type="entry name" value="Translation_initiation_fac_3"/>
</dbReference>
<keyword evidence="2 4" id="KW-0396">Initiation factor</keyword>
<dbReference type="InterPro" id="IPR036788">
    <property type="entry name" value="T_IF-3_C_sf"/>
</dbReference>
<comment type="caution">
    <text evidence="8">The sequence shown here is derived from an EMBL/GenBank/DDBJ whole genome shotgun (WGS) entry which is preliminary data.</text>
</comment>
<dbReference type="InterPro" id="IPR019815">
    <property type="entry name" value="Translation_initiation_fac_3_C"/>
</dbReference>
<sequence length="174" mass="19801">MKTDKKRARLNEDITSPEVRLIGADGAQVGLVTINEALETAQADGLDLVEIVPDSEPPVCKVMDYGKHIFDIKKKNALQKKKQKQTQVKEMKFRPGTDQGDYEIKLRNLVRFLENGDKAKVTLRFRGREMAHQELGMEMMKRIETDLAELSQVEQYPKTEGRQMTMVLAPVGKK</sequence>
<gene>
    <name evidence="4" type="primary">infC</name>
    <name evidence="8" type="ORF">EVB02_01585</name>
</gene>
<dbReference type="PANTHER" id="PTHR10938:SF0">
    <property type="entry name" value="TRANSLATION INITIATION FACTOR IF-3, MITOCHONDRIAL"/>
    <property type="match status" value="1"/>
</dbReference>
<evidence type="ECO:0000256" key="3">
    <source>
        <dbReference type="ARBA" id="ARBA00022917"/>
    </source>
</evidence>
<dbReference type="Pfam" id="PF05198">
    <property type="entry name" value="IF3_N"/>
    <property type="match status" value="1"/>
</dbReference>
<accession>A0A520LMU3</accession>
<comment type="subunit">
    <text evidence="4">Monomer.</text>
</comment>
<dbReference type="PANTHER" id="PTHR10938">
    <property type="entry name" value="TRANSLATION INITIATION FACTOR IF-3"/>
    <property type="match status" value="1"/>
</dbReference>
<dbReference type="GO" id="GO:0003743">
    <property type="term" value="F:translation initiation factor activity"/>
    <property type="evidence" value="ECO:0007669"/>
    <property type="project" value="UniProtKB-UniRule"/>
</dbReference>
<feature type="domain" description="Translation initiation factor 3 C-terminal" evidence="6">
    <location>
        <begin position="86"/>
        <end position="170"/>
    </location>
</feature>
<dbReference type="InterPro" id="IPR036787">
    <property type="entry name" value="T_IF-3_N_sf"/>
</dbReference>
<proteinExistence type="inferred from homology"/>
<reference evidence="8 9" key="1">
    <citation type="submission" date="2019-02" db="EMBL/GenBank/DDBJ databases">
        <title>Prokaryotic population dynamics and viral predation in marine succession experiment using metagenomics: the confinement effect.</title>
        <authorList>
            <person name="Haro-Moreno J.M."/>
            <person name="Rodriguez-Valera F."/>
            <person name="Lopez-Perez M."/>
        </authorList>
    </citation>
    <scope>NUCLEOTIDE SEQUENCE [LARGE SCALE GENOMIC DNA]</scope>
    <source>
        <strain evidence="8">MED-G169</strain>
    </source>
</reference>
<dbReference type="Proteomes" id="UP000318148">
    <property type="component" value="Unassembled WGS sequence"/>
</dbReference>
<dbReference type="Gene3D" id="3.10.20.80">
    <property type="entry name" value="Translation initiation factor 3 (IF-3), N-terminal domain"/>
    <property type="match status" value="1"/>
</dbReference>
<keyword evidence="3 4" id="KW-0648">Protein biosynthesis</keyword>
<evidence type="ECO:0000256" key="2">
    <source>
        <dbReference type="ARBA" id="ARBA00022540"/>
    </source>
</evidence>
<comment type="similarity">
    <text evidence="1 4">Belongs to the IF-3 family.</text>
</comment>
<dbReference type="Pfam" id="PF00707">
    <property type="entry name" value="IF3_C"/>
    <property type="match status" value="1"/>
</dbReference>
<evidence type="ECO:0000259" key="6">
    <source>
        <dbReference type="Pfam" id="PF00707"/>
    </source>
</evidence>
<dbReference type="FunFam" id="3.30.110.10:FF:000001">
    <property type="entry name" value="Translation initiation factor IF-3"/>
    <property type="match status" value="1"/>
</dbReference>
<evidence type="ECO:0000313" key="8">
    <source>
        <dbReference type="EMBL" id="RZO07455.1"/>
    </source>
</evidence>
<dbReference type="GO" id="GO:0032790">
    <property type="term" value="P:ribosome disassembly"/>
    <property type="evidence" value="ECO:0007669"/>
    <property type="project" value="TreeGrafter"/>
</dbReference>
<dbReference type="GO" id="GO:0016020">
    <property type="term" value="C:membrane"/>
    <property type="evidence" value="ECO:0007669"/>
    <property type="project" value="TreeGrafter"/>
</dbReference>
<evidence type="ECO:0000259" key="7">
    <source>
        <dbReference type="Pfam" id="PF05198"/>
    </source>
</evidence>